<reference evidence="2" key="4">
    <citation type="submission" date="2015-02" db="EMBL/GenBank/DDBJ databases">
        <authorList>
            <person name="Chooi Y.-H."/>
        </authorList>
    </citation>
    <scope>NUCLEOTIDE SEQUENCE</scope>
</reference>
<proteinExistence type="predicted"/>
<dbReference type="Proteomes" id="UP000000994">
    <property type="component" value="Segment"/>
</dbReference>
<dbReference type="OrthoDB" id="19651at10239"/>
<dbReference type="EMBL" id="AJ630128">
    <property type="protein sequence ID" value="CAF34196.1"/>
    <property type="molecule type" value="Genomic_DNA"/>
</dbReference>
<dbReference type="EMBL" id="LN828717">
    <property type="protein sequence ID" value="CFW42313.1"/>
    <property type="molecule type" value="Genomic_DNA"/>
</dbReference>
<dbReference type="RefSeq" id="YP_195166.1">
    <property type="nucleotide sequence ID" value="NC_006820.1"/>
</dbReference>
<organism evidence="1 3">
    <name type="scientific">Synechococcus phage S-PM2</name>
    <dbReference type="NCBI Taxonomy" id="238854"/>
    <lineage>
        <taxon>Viruses</taxon>
        <taxon>Duplodnaviria</taxon>
        <taxon>Heunggongvirae</taxon>
        <taxon>Uroviricota</taxon>
        <taxon>Caudoviricetes</taxon>
        <taxon>Pantevenvirales</taxon>
        <taxon>Kyanoviridae</taxon>
        <taxon>Nodensvirus</taxon>
        <taxon>Nodensvirus spm2</taxon>
    </lineage>
</organism>
<evidence type="ECO:0000313" key="3">
    <source>
        <dbReference type="Proteomes" id="UP000000994"/>
    </source>
</evidence>
<evidence type="ECO:0000313" key="2">
    <source>
        <dbReference type="EMBL" id="CFW42313.1"/>
    </source>
</evidence>
<reference evidence="1 3" key="2">
    <citation type="journal article" date="2005" name="J. Bacteriol.">
        <title>The genome of S-PM2, a 'photosynthetic' T4-type bacteriophage that infects marine Synechococcus strains.</title>
        <authorList>
            <person name="Mann N.H."/>
            <person name="Clokie M.R."/>
            <person name="Millard A."/>
            <person name="Cook A."/>
            <person name="Wilson W.H."/>
            <person name="Wheatley P.J."/>
            <person name="Letarov A."/>
            <person name="Krisch H.M."/>
        </authorList>
    </citation>
    <scope>NUCLEOTIDE SEQUENCE</scope>
</reference>
<dbReference type="Gene3D" id="2.30.30.100">
    <property type="match status" value="1"/>
</dbReference>
<protein>
    <submittedName>
        <fullName evidence="1">Hypothetical-Protein / belonging to T4-LIKE GC: 176</fullName>
    </submittedName>
</protein>
<evidence type="ECO:0000313" key="1">
    <source>
        <dbReference type="EMBL" id="CAF34196.1"/>
    </source>
</evidence>
<name>Q5GQK6_BPSYP</name>
<accession>Q5GQK6</accession>
<dbReference type="Proteomes" id="UP000246186">
    <property type="component" value="Genome"/>
</dbReference>
<dbReference type="KEGG" id="vg:3260292"/>
<evidence type="ECO:0000313" key="4">
    <source>
        <dbReference type="Proteomes" id="UP000246186"/>
    </source>
</evidence>
<reference evidence="2 4" key="3">
    <citation type="journal article" date="2015" name="PLoS ONE">
        <title>Spontaneous Deletion of an "ORFanage" Region Facilitates Host Adaptation in a "Photosynthetic" Cyanophage.</title>
        <authorList>
            <person name="Puxty R.J."/>
            <person name="Perez-Sepulveda B."/>
            <person name="Rihtman B."/>
            <person name="Evans D.J."/>
            <person name="Millard A.D."/>
            <person name="Scanlan D.J."/>
        </authorList>
    </citation>
    <scope>NUCLEOTIDE SEQUENCE [LARGE SCALE GENOMIC DNA]</scope>
</reference>
<reference evidence="1 3" key="1">
    <citation type="journal article" date="2004" name="Proc. Natl. Acad. Sci. U.S.A.">
        <title>Genetic organization of the psbAD region in phages infecting marine Synechococcus strains.</title>
        <authorList>
            <person name="Millard A."/>
            <person name="Clokie M.R."/>
            <person name="Shub D.A."/>
            <person name="Mann N.H."/>
        </authorList>
    </citation>
    <scope>NUCLEOTIDE SEQUENCE [LARGE SCALE GENOMIC DNA]</scope>
</reference>
<keyword evidence="3" id="KW-1185">Reference proteome</keyword>
<organismHost>
    <name type="scientific">Synechococcus</name>
    <dbReference type="NCBI Taxonomy" id="1129"/>
</organismHost>
<gene>
    <name evidence="2" type="ORF">S-PM2d131</name>
    <name evidence="1" type="ORF">S-PM2p131</name>
</gene>
<sequence length="155" mass="17342">MADQIVILKNGERIICDLQEVFEGEGDQKRGICLLMTHPYILELVSVDNPSNPVQDLQVKFSKWCPYSVDYQFRIPYDNVMAIGEPDQGLAQAYRQKVETIAKIANEGDTMSVTGDIPQWKEGETNPNLDAQRADIEAVRNGINIEKKPDASVSS</sequence>